<dbReference type="PROSITE" id="PS50011">
    <property type="entry name" value="PROTEIN_KINASE_DOM"/>
    <property type="match status" value="2"/>
</dbReference>
<dbReference type="GO" id="GO:0005813">
    <property type="term" value="C:centrosome"/>
    <property type="evidence" value="ECO:0007669"/>
    <property type="project" value="UniProtKB-SubCell"/>
</dbReference>
<dbReference type="PANTHER" id="PTHR43289:SF6">
    <property type="entry name" value="SERINE_THREONINE-PROTEIN KINASE NEKL-3"/>
    <property type="match status" value="1"/>
</dbReference>
<dbReference type="Gene3D" id="1.10.510.10">
    <property type="entry name" value="Transferase(Phosphotransferase) domain 1"/>
    <property type="match status" value="2"/>
</dbReference>
<dbReference type="Pfam" id="PF09084">
    <property type="entry name" value="NMT1"/>
    <property type="match status" value="1"/>
</dbReference>
<reference evidence="13 14" key="1">
    <citation type="submission" date="2019-02" db="EMBL/GenBank/DDBJ databases">
        <title>Deep-cultivation of Planctomycetes and their phenomic and genomic characterization uncovers novel biology.</title>
        <authorList>
            <person name="Wiegand S."/>
            <person name="Jogler M."/>
            <person name="Boedeker C."/>
            <person name="Pinto D."/>
            <person name="Vollmers J."/>
            <person name="Rivas-Marin E."/>
            <person name="Kohn T."/>
            <person name="Peeters S.H."/>
            <person name="Heuer A."/>
            <person name="Rast P."/>
            <person name="Oberbeckmann S."/>
            <person name="Bunk B."/>
            <person name="Jeske O."/>
            <person name="Meyerdierks A."/>
            <person name="Storesund J.E."/>
            <person name="Kallscheuer N."/>
            <person name="Luecker S."/>
            <person name="Lage O.M."/>
            <person name="Pohl T."/>
            <person name="Merkel B.J."/>
            <person name="Hornburger P."/>
            <person name="Mueller R.-W."/>
            <person name="Bruemmer F."/>
            <person name="Labrenz M."/>
            <person name="Spormann A.M."/>
            <person name="Op den Camp H."/>
            <person name="Overmann J."/>
            <person name="Amann R."/>
            <person name="Jetten M.S.M."/>
            <person name="Mascher T."/>
            <person name="Medema M.H."/>
            <person name="Devos D.P."/>
            <person name="Kaster A.-K."/>
            <person name="Ovreas L."/>
            <person name="Rohde M."/>
            <person name="Galperin M.Y."/>
            <person name="Jogler C."/>
        </authorList>
    </citation>
    <scope>NUCLEOTIDE SEQUENCE [LARGE SCALE GENOMIC DNA]</scope>
    <source>
        <strain evidence="13 14">Mal4</strain>
    </source>
</reference>
<dbReference type="InterPro" id="IPR000719">
    <property type="entry name" value="Prot_kinase_dom"/>
</dbReference>
<dbReference type="Proteomes" id="UP000320496">
    <property type="component" value="Chromosome"/>
</dbReference>
<dbReference type="InterPro" id="IPR011009">
    <property type="entry name" value="Kinase-like_dom_sf"/>
</dbReference>
<dbReference type="InterPro" id="IPR017441">
    <property type="entry name" value="Protein_kinase_ATP_BS"/>
</dbReference>
<evidence type="ECO:0000256" key="5">
    <source>
        <dbReference type="ARBA" id="ARBA00022679"/>
    </source>
</evidence>
<keyword evidence="6 10" id="KW-0547">Nucleotide-binding</keyword>
<accession>A0A517ZAS9</accession>
<name>A0A517ZAS9_9PLAN</name>
<evidence type="ECO:0000256" key="4">
    <source>
        <dbReference type="ARBA" id="ARBA00022527"/>
    </source>
</evidence>
<dbReference type="AlphaFoldDB" id="A0A517ZAS9"/>
<dbReference type="Gene3D" id="3.40.190.10">
    <property type="entry name" value="Periplasmic binding protein-like II"/>
    <property type="match status" value="2"/>
</dbReference>
<feature type="domain" description="Protein kinase" evidence="12">
    <location>
        <begin position="133"/>
        <end position="393"/>
    </location>
</feature>
<sequence>MNPVSATRCPELTVLQHFLQDGLRAEQAVRVESHVVECAACQEILEQLVQSGSVEELLKYQANALFAAEFRPSPGPSVDATPDGAANGSTSRDRHVDDASGDDGNRHDGNRHDGNRHDGNRHDGNRPQVIGGFRVVKELGRGSFGVVYLGHDEALDRAVAIKVPHRHVVHRAGGVGPFLAEARTLAKLCHPHIVQVYEAKADPDVACFVVSQYVAGKSLAEHVATHTFSPGEAVRLILPLTDALQHAHEQGVVHRDIKPANILLDATGRPYLADFGLAMQEDDAGSGPRLLGTPAYMSPEQARGEGHRVDGRTDIYSLAVVLYRLLTGRRPFMARQPADLLDLIANVDPPSARQKNRRIPRSLDRICATALARDVSQRYASASEFQEALQRWLESADAPSGSVNSSASAASFPADAEATLIPGALQSIGEFRLRKQIGAGATGVVYRAWQPNAEREVAVKCLTVNDEPARIRFLTEIRALGSVQHPNLIRVYSAGQTGDRLYYAMELIDGTGGSGLLRYLRTTEQTGADEAIWADALREATVVAGQKEPSSNHYSDRASPQAAAAAGSNERDLRRKAERTACESSAYVRRVVEAVRSIALATQALHDANIIHRDIKPDNILFGRDGKRVVLTDLGVAKLTTEGNESVTRTREFVGSLRYASPEQVIDAAEVDRRTDIYSLGATLWELLTLRPFLGIESGDGDAKAMLKIELHEPEPVRKYNRAASVDLDAVVLKCLEKRPEHRYRTAADLAEDLERVLQQQPVQARPVGRVTRFVRRLRRRPLVPALVVSIFVMAIVLMGSLLPPSENPVNTVRVGVKPWVGFAPLVVAARLGLCEETDIELVPVRTTSDVGRRVLAGELEFASYLVDSHALGRANRIPTRAILMLDTSLTADGVVAKAGIETFEDLRGKSVAYMHHEAPHFLLLGLCEQHGLDLADFRHVKTETAQEAVDAFLGGHVDAVVTYEPFLSRVVSERPGSRLVASAADDPGSIIDLLTVREDFLVQHRHKVEEVIRAWFRGLELLQSGDPAALQAACDFLGTDGEPISVDTFREMERGMIYGSRDANLRFFRRNAHGSNEFQVRMNAAQRRWSVHHQLPRWTDPAEAASDLFLEMYGNP</sequence>
<feature type="binding site" evidence="10">
    <location>
        <position position="162"/>
    </location>
    <ligand>
        <name>ATP</name>
        <dbReference type="ChEBI" id="CHEBI:30616"/>
    </ligand>
</feature>
<dbReference type="OrthoDB" id="6111975at2"/>
<evidence type="ECO:0000256" key="11">
    <source>
        <dbReference type="SAM" id="MobiDB-lite"/>
    </source>
</evidence>
<keyword evidence="9" id="KW-0206">Cytoskeleton</keyword>
<keyword evidence="5 13" id="KW-0808">Transferase</keyword>
<dbReference type="RefSeq" id="WP_145370740.1">
    <property type="nucleotide sequence ID" value="NZ_CP036275.1"/>
</dbReference>
<evidence type="ECO:0000313" key="13">
    <source>
        <dbReference type="EMBL" id="QDU39568.1"/>
    </source>
</evidence>
<dbReference type="Pfam" id="PF00069">
    <property type="entry name" value="Pkinase"/>
    <property type="match status" value="1"/>
</dbReference>
<dbReference type="CDD" id="cd14014">
    <property type="entry name" value="STKc_PknB_like"/>
    <property type="match status" value="2"/>
</dbReference>
<dbReference type="GO" id="GO:0004674">
    <property type="term" value="F:protein serine/threonine kinase activity"/>
    <property type="evidence" value="ECO:0007669"/>
    <property type="project" value="UniProtKB-KW"/>
</dbReference>
<dbReference type="InterPro" id="IPR001245">
    <property type="entry name" value="Ser-Thr/Tyr_kinase_cat_dom"/>
</dbReference>
<dbReference type="PANTHER" id="PTHR43289">
    <property type="entry name" value="MITOGEN-ACTIVATED PROTEIN KINASE KINASE KINASE 20-RELATED"/>
    <property type="match status" value="1"/>
</dbReference>
<evidence type="ECO:0000256" key="2">
    <source>
        <dbReference type="ARBA" id="ARBA00004647"/>
    </source>
</evidence>
<feature type="binding site" evidence="10">
    <location>
        <position position="460"/>
    </location>
    <ligand>
        <name>ATP</name>
        <dbReference type="ChEBI" id="CHEBI:30616"/>
    </ligand>
</feature>
<keyword evidence="8 10" id="KW-0067">ATP-binding</keyword>
<feature type="region of interest" description="Disordered" evidence="11">
    <location>
        <begin position="73"/>
        <end position="128"/>
    </location>
</feature>
<dbReference type="PROSITE" id="PS00107">
    <property type="entry name" value="PROTEIN_KINASE_ATP"/>
    <property type="match status" value="2"/>
</dbReference>
<keyword evidence="9" id="KW-0963">Cytoplasm</keyword>
<evidence type="ECO:0000313" key="14">
    <source>
        <dbReference type="Proteomes" id="UP000320496"/>
    </source>
</evidence>
<keyword evidence="4" id="KW-0723">Serine/threonine-protein kinase</keyword>
<dbReference type="GO" id="GO:0000922">
    <property type="term" value="C:spindle pole"/>
    <property type="evidence" value="ECO:0007669"/>
    <property type="project" value="UniProtKB-SubCell"/>
</dbReference>
<dbReference type="EMBL" id="CP036275">
    <property type="protein sequence ID" value="QDU39568.1"/>
    <property type="molecule type" value="Genomic_DNA"/>
</dbReference>
<evidence type="ECO:0000256" key="10">
    <source>
        <dbReference type="PROSITE-ProRule" id="PRU10141"/>
    </source>
</evidence>
<proteinExistence type="inferred from homology"/>
<dbReference type="GO" id="GO:0005524">
    <property type="term" value="F:ATP binding"/>
    <property type="evidence" value="ECO:0007669"/>
    <property type="project" value="UniProtKB-UniRule"/>
</dbReference>
<dbReference type="EC" id="2.7.11.1" evidence="13"/>
<evidence type="ECO:0000256" key="7">
    <source>
        <dbReference type="ARBA" id="ARBA00022777"/>
    </source>
</evidence>
<dbReference type="Gene3D" id="3.30.200.20">
    <property type="entry name" value="Phosphorylase Kinase, domain 1"/>
    <property type="match status" value="2"/>
</dbReference>
<dbReference type="SUPFAM" id="SSF53850">
    <property type="entry name" value="Periplasmic binding protein-like II"/>
    <property type="match status" value="1"/>
</dbReference>
<comment type="similarity">
    <text evidence="3">Belongs to the protein kinase superfamily. NEK Ser/Thr protein kinase family. NIMA subfamily.</text>
</comment>
<keyword evidence="7 13" id="KW-0418">Kinase</keyword>
<feature type="domain" description="Protein kinase" evidence="12">
    <location>
        <begin position="431"/>
        <end position="758"/>
    </location>
</feature>
<dbReference type="PROSITE" id="PS00108">
    <property type="entry name" value="PROTEIN_KINASE_ST"/>
    <property type="match status" value="2"/>
</dbReference>
<dbReference type="InterPro" id="IPR015168">
    <property type="entry name" value="SsuA/THI5"/>
</dbReference>
<dbReference type="InterPro" id="IPR008271">
    <property type="entry name" value="Ser/Thr_kinase_AS"/>
</dbReference>
<dbReference type="SMART" id="SM00220">
    <property type="entry name" value="S_TKc"/>
    <property type="match status" value="2"/>
</dbReference>
<gene>
    <name evidence="13" type="primary">prkC_19</name>
    <name evidence="13" type="ORF">Mal4_39130</name>
</gene>
<keyword evidence="14" id="KW-1185">Reference proteome</keyword>
<dbReference type="KEGG" id="mri:Mal4_39130"/>
<dbReference type="Pfam" id="PF07714">
    <property type="entry name" value="PK_Tyr_Ser-Thr"/>
    <property type="match status" value="1"/>
</dbReference>
<protein>
    <submittedName>
        <fullName evidence="13">Serine/threonine-protein kinase PrkC</fullName>
        <ecNumber evidence="13">2.7.11.1</ecNumber>
    </submittedName>
</protein>
<evidence type="ECO:0000256" key="8">
    <source>
        <dbReference type="ARBA" id="ARBA00022840"/>
    </source>
</evidence>
<organism evidence="13 14">
    <name type="scientific">Maioricimonas rarisocia</name>
    <dbReference type="NCBI Taxonomy" id="2528026"/>
    <lineage>
        <taxon>Bacteria</taxon>
        <taxon>Pseudomonadati</taxon>
        <taxon>Planctomycetota</taxon>
        <taxon>Planctomycetia</taxon>
        <taxon>Planctomycetales</taxon>
        <taxon>Planctomycetaceae</taxon>
        <taxon>Maioricimonas</taxon>
    </lineage>
</organism>
<feature type="compositionally biased region" description="Basic and acidic residues" evidence="11">
    <location>
        <begin position="91"/>
        <end position="125"/>
    </location>
</feature>
<comment type="subcellular location">
    <subcellularLocation>
        <location evidence="1">Cytoplasm</location>
        <location evidence="1">Cytoskeleton</location>
        <location evidence="1">Microtubule organizing center</location>
        <location evidence="1">Centrosome</location>
    </subcellularLocation>
    <subcellularLocation>
        <location evidence="2">Cytoplasm</location>
        <location evidence="2">Cytoskeleton</location>
        <location evidence="2">Spindle pole</location>
    </subcellularLocation>
</comment>
<evidence type="ECO:0000256" key="3">
    <source>
        <dbReference type="ARBA" id="ARBA00010886"/>
    </source>
</evidence>
<evidence type="ECO:0000256" key="6">
    <source>
        <dbReference type="ARBA" id="ARBA00022741"/>
    </source>
</evidence>
<evidence type="ECO:0000256" key="9">
    <source>
        <dbReference type="ARBA" id="ARBA00023212"/>
    </source>
</evidence>
<feature type="region of interest" description="Disordered" evidence="11">
    <location>
        <begin position="544"/>
        <end position="577"/>
    </location>
</feature>
<evidence type="ECO:0000259" key="12">
    <source>
        <dbReference type="PROSITE" id="PS50011"/>
    </source>
</evidence>
<dbReference type="SUPFAM" id="SSF56112">
    <property type="entry name" value="Protein kinase-like (PK-like)"/>
    <property type="match status" value="2"/>
</dbReference>
<evidence type="ECO:0000256" key="1">
    <source>
        <dbReference type="ARBA" id="ARBA00004300"/>
    </source>
</evidence>